<dbReference type="GO" id="GO:0046872">
    <property type="term" value="F:metal ion binding"/>
    <property type="evidence" value="ECO:0007669"/>
    <property type="project" value="UniProtKB-KW"/>
</dbReference>
<comment type="similarity">
    <text evidence="3">Belongs to the HARBI1 family.</text>
</comment>
<evidence type="ECO:0000256" key="7">
    <source>
        <dbReference type="ARBA" id="ARBA00023242"/>
    </source>
</evidence>
<evidence type="ECO:0000256" key="5">
    <source>
        <dbReference type="ARBA" id="ARBA00022723"/>
    </source>
</evidence>
<proteinExistence type="inferred from homology"/>
<dbReference type="GO" id="GO:0004518">
    <property type="term" value="F:nuclease activity"/>
    <property type="evidence" value="ECO:0007669"/>
    <property type="project" value="UniProtKB-KW"/>
</dbReference>
<evidence type="ECO:0000259" key="8">
    <source>
        <dbReference type="Pfam" id="PF13359"/>
    </source>
</evidence>
<dbReference type="AlphaFoldDB" id="A0AAV8WUN1"/>
<sequence length="331" mass="38362">MLPNQILNRIIGLQEDERREYYRHFNMERRIMREESDPFTLSNSLFKDLFRLNKEMVHFLLLNLSPHMQNRALAIEPRHKIFAALYFFATGSYQRTIGQSWNLSLSQQSVSRCIKEVSNLIVNHLAPDWILFPNTPNEINKVKAQFMRKTRFPGVLGAIDCTHISIIAPVVEEHNYLNRKGYHSKNVQIICDADLLILNINSDTNSWLLGDSGYPQQPWLMTPIVNAAPGTPEFIYTERHVLSRNVIERLNGVFKGRFRCISQERKLRYDPVTVGKIITSCAVLHNLCIKGGLQMDINIPAELPEHVEVQHMDDFNNGFDARRQLIARYFA</sequence>
<keyword evidence="6" id="KW-0378">Hydrolase</keyword>
<keyword evidence="5" id="KW-0479">Metal-binding</keyword>
<dbReference type="Proteomes" id="UP001162156">
    <property type="component" value="Unassembled WGS sequence"/>
</dbReference>
<name>A0AAV8WUN1_9CUCU</name>
<feature type="domain" description="DDE Tnp4" evidence="8">
    <location>
        <begin position="204"/>
        <end position="286"/>
    </location>
</feature>
<gene>
    <name evidence="9" type="ORF">NQ314_016906</name>
</gene>
<dbReference type="InterPro" id="IPR027806">
    <property type="entry name" value="HARBI1_dom"/>
</dbReference>
<organism evidence="9 10">
    <name type="scientific">Rhamnusium bicolor</name>
    <dbReference type="NCBI Taxonomy" id="1586634"/>
    <lineage>
        <taxon>Eukaryota</taxon>
        <taxon>Metazoa</taxon>
        <taxon>Ecdysozoa</taxon>
        <taxon>Arthropoda</taxon>
        <taxon>Hexapoda</taxon>
        <taxon>Insecta</taxon>
        <taxon>Pterygota</taxon>
        <taxon>Neoptera</taxon>
        <taxon>Endopterygota</taxon>
        <taxon>Coleoptera</taxon>
        <taxon>Polyphaga</taxon>
        <taxon>Cucujiformia</taxon>
        <taxon>Chrysomeloidea</taxon>
        <taxon>Cerambycidae</taxon>
        <taxon>Lepturinae</taxon>
        <taxon>Rhagiini</taxon>
        <taxon>Rhamnusium</taxon>
    </lineage>
</organism>
<protein>
    <recommendedName>
        <fullName evidence="8">DDE Tnp4 domain-containing protein</fullName>
    </recommendedName>
</protein>
<evidence type="ECO:0000256" key="4">
    <source>
        <dbReference type="ARBA" id="ARBA00022722"/>
    </source>
</evidence>
<dbReference type="PANTHER" id="PTHR22930:SF85">
    <property type="entry name" value="GH03217P-RELATED"/>
    <property type="match status" value="1"/>
</dbReference>
<keyword evidence="7" id="KW-0539">Nucleus</keyword>
<comment type="subcellular location">
    <subcellularLocation>
        <location evidence="2">Nucleus</location>
    </subcellularLocation>
</comment>
<dbReference type="PANTHER" id="PTHR22930">
    <property type="match status" value="1"/>
</dbReference>
<evidence type="ECO:0000313" key="10">
    <source>
        <dbReference type="Proteomes" id="UP001162156"/>
    </source>
</evidence>
<accession>A0AAV8WUN1</accession>
<comment type="cofactor">
    <cofactor evidence="1">
        <name>a divalent metal cation</name>
        <dbReference type="ChEBI" id="CHEBI:60240"/>
    </cofactor>
</comment>
<keyword evidence="10" id="KW-1185">Reference proteome</keyword>
<reference evidence="9" key="1">
    <citation type="journal article" date="2023" name="Insect Mol. Biol.">
        <title>Genome sequencing provides insights into the evolution of gene families encoding plant cell wall-degrading enzymes in longhorned beetles.</title>
        <authorList>
            <person name="Shin N.R."/>
            <person name="Okamura Y."/>
            <person name="Kirsch R."/>
            <person name="Pauchet Y."/>
        </authorList>
    </citation>
    <scope>NUCLEOTIDE SEQUENCE</scope>
    <source>
        <strain evidence="9">RBIC_L_NR</strain>
    </source>
</reference>
<evidence type="ECO:0000256" key="3">
    <source>
        <dbReference type="ARBA" id="ARBA00006958"/>
    </source>
</evidence>
<dbReference type="GO" id="GO:0016787">
    <property type="term" value="F:hydrolase activity"/>
    <property type="evidence" value="ECO:0007669"/>
    <property type="project" value="UniProtKB-KW"/>
</dbReference>
<dbReference type="InterPro" id="IPR045249">
    <property type="entry name" value="HARBI1-like"/>
</dbReference>
<comment type="caution">
    <text evidence="9">The sequence shown here is derived from an EMBL/GenBank/DDBJ whole genome shotgun (WGS) entry which is preliminary data.</text>
</comment>
<dbReference type="EMBL" id="JANEYF010004703">
    <property type="protein sequence ID" value="KAJ8930287.1"/>
    <property type="molecule type" value="Genomic_DNA"/>
</dbReference>
<keyword evidence="4" id="KW-0540">Nuclease</keyword>
<evidence type="ECO:0000256" key="1">
    <source>
        <dbReference type="ARBA" id="ARBA00001968"/>
    </source>
</evidence>
<evidence type="ECO:0000313" key="9">
    <source>
        <dbReference type="EMBL" id="KAJ8930287.1"/>
    </source>
</evidence>
<evidence type="ECO:0000256" key="2">
    <source>
        <dbReference type="ARBA" id="ARBA00004123"/>
    </source>
</evidence>
<dbReference type="GO" id="GO:0005634">
    <property type="term" value="C:nucleus"/>
    <property type="evidence" value="ECO:0007669"/>
    <property type="project" value="UniProtKB-SubCell"/>
</dbReference>
<dbReference type="Pfam" id="PF13359">
    <property type="entry name" value="DDE_Tnp_4"/>
    <property type="match status" value="1"/>
</dbReference>
<evidence type="ECO:0000256" key="6">
    <source>
        <dbReference type="ARBA" id="ARBA00022801"/>
    </source>
</evidence>